<evidence type="ECO:0000256" key="4">
    <source>
        <dbReference type="PROSITE-ProRule" id="PRU00433"/>
    </source>
</evidence>
<keyword evidence="8" id="KW-1185">Reference proteome</keyword>
<keyword evidence="3 4" id="KW-0408">Iron</keyword>
<dbReference type="OrthoDB" id="417271at2"/>
<dbReference type="RefSeq" id="WP_090747741.1">
    <property type="nucleotide sequence ID" value="NZ_CZQA01000008.1"/>
</dbReference>
<dbReference type="GO" id="GO:0046872">
    <property type="term" value="F:metal ion binding"/>
    <property type="evidence" value="ECO:0007669"/>
    <property type="project" value="UniProtKB-KW"/>
</dbReference>
<evidence type="ECO:0000256" key="3">
    <source>
        <dbReference type="ARBA" id="ARBA00023004"/>
    </source>
</evidence>
<dbReference type="PROSITE" id="PS51007">
    <property type="entry name" value="CYTC"/>
    <property type="match status" value="1"/>
</dbReference>
<dbReference type="Pfam" id="PF21419">
    <property type="entry name" value="RoxA-like_Cyt-c"/>
    <property type="match status" value="1"/>
</dbReference>
<feature type="signal peptide" evidence="5">
    <location>
        <begin position="1"/>
        <end position="21"/>
    </location>
</feature>
<dbReference type="Gene3D" id="1.10.760.10">
    <property type="entry name" value="Cytochrome c-like domain"/>
    <property type="match status" value="1"/>
</dbReference>
<keyword evidence="5" id="KW-0732">Signal</keyword>
<organism evidence="7 8">
    <name type="scientific">Candidatus Nitrospira nitrosa</name>
    <dbReference type="NCBI Taxonomy" id="1742972"/>
    <lineage>
        <taxon>Bacteria</taxon>
        <taxon>Pseudomonadati</taxon>
        <taxon>Nitrospirota</taxon>
        <taxon>Nitrospiria</taxon>
        <taxon>Nitrospirales</taxon>
        <taxon>Nitrospiraceae</taxon>
        <taxon>Nitrospira</taxon>
    </lineage>
</organism>
<evidence type="ECO:0000259" key="6">
    <source>
        <dbReference type="PROSITE" id="PS51007"/>
    </source>
</evidence>
<feature type="chain" id="PRO_5006624031" description="Cytochrome c domain-containing protein" evidence="5">
    <location>
        <begin position="22"/>
        <end position="550"/>
    </location>
</feature>
<feature type="domain" description="Cytochrome c" evidence="6">
    <location>
        <begin position="341"/>
        <end position="485"/>
    </location>
</feature>
<proteinExistence type="predicted"/>
<dbReference type="NCBIfam" id="NF040606">
    <property type="entry name" value="CytoC_perox"/>
    <property type="match status" value="1"/>
</dbReference>
<evidence type="ECO:0000256" key="2">
    <source>
        <dbReference type="ARBA" id="ARBA00022723"/>
    </source>
</evidence>
<dbReference type="AlphaFoldDB" id="A0A0S4LHC5"/>
<dbReference type="InterPro" id="IPR009056">
    <property type="entry name" value="Cyt_c-like_dom"/>
</dbReference>
<dbReference type="GO" id="GO:0004130">
    <property type="term" value="F:cytochrome-c peroxidase activity"/>
    <property type="evidence" value="ECO:0007669"/>
    <property type="project" value="TreeGrafter"/>
</dbReference>
<dbReference type="GO" id="GO:0009055">
    <property type="term" value="F:electron transfer activity"/>
    <property type="evidence" value="ECO:0007669"/>
    <property type="project" value="InterPro"/>
</dbReference>
<evidence type="ECO:0000313" key="8">
    <source>
        <dbReference type="Proteomes" id="UP000199032"/>
    </source>
</evidence>
<dbReference type="GO" id="GO:0020037">
    <property type="term" value="F:heme binding"/>
    <property type="evidence" value="ECO:0007669"/>
    <property type="project" value="InterPro"/>
</dbReference>
<sequence>MRQFWIILGLCLILTGCTSTSCLTNLQLWPDPSGTHINLQQCWDKSDQIRFYTTNQGSQIAPYELIKYLEMPLSTDKFFARANFDRWRFLPLEKADRDQDSDIDKDVQDWPLGFVINTTSSGREAWHGNWLGVTCAACHTAQIEYQGKKMRIDGAPTMANLNQFLWDLQAALKATYEDGLKNGDKFKRYAKNFSGEWDKVLLERLGRVVTEGEMWHHRNDPPTPPGYARLDAVGLIFNQLIFMSGSEPVGISKNDAPVSFPFLWDTSHHNQTQWNGVAPDIPMVRNITQGIGAFAKYDPHAGAFQEPSTIPLSNQRTLQHLVHKLRSPAWPENILGAIDREKAERGRVVFEKKCASCHADQKREEPLKYLRVTMTPVKDLKTDGNMVANADHRELRGSDGRQEKIAVAAGPTVKDIVFSWSHVGEIFPFVGETLAAVWRWGLDFGRDETKLDRYKARPLDGIWATAPYLHNGSVPNLYQLLVSGERKPYYVGTRQFDPKHVGFIEDDKSGTWVDTGTSGNLNTGHDAFTYGGELDLEQEVWPLIEYMKTL</sequence>
<dbReference type="EMBL" id="CZQA01000008">
    <property type="protein sequence ID" value="CUS35412.1"/>
    <property type="molecule type" value="Genomic_DNA"/>
</dbReference>
<dbReference type="InterPro" id="IPR036909">
    <property type="entry name" value="Cyt_c-like_dom_sf"/>
</dbReference>
<dbReference type="PROSITE" id="PS51257">
    <property type="entry name" value="PROKAR_LIPOPROTEIN"/>
    <property type="match status" value="1"/>
</dbReference>
<evidence type="ECO:0000256" key="5">
    <source>
        <dbReference type="SAM" id="SignalP"/>
    </source>
</evidence>
<protein>
    <recommendedName>
        <fullName evidence="6">Cytochrome c domain-containing protein</fullName>
    </recommendedName>
</protein>
<dbReference type="SUPFAM" id="SSF46626">
    <property type="entry name" value="Cytochrome c"/>
    <property type="match status" value="1"/>
</dbReference>
<dbReference type="PANTHER" id="PTHR30600">
    <property type="entry name" value="CYTOCHROME C PEROXIDASE-RELATED"/>
    <property type="match status" value="1"/>
</dbReference>
<keyword evidence="1 4" id="KW-0349">Heme</keyword>
<dbReference type="PANTHER" id="PTHR30600:SF9">
    <property type="entry name" value="BLR7738 PROTEIN"/>
    <property type="match status" value="1"/>
</dbReference>
<accession>A0A0S4LHC5</accession>
<dbReference type="InterPro" id="IPR051395">
    <property type="entry name" value="Cytochrome_c_Peroxidase/MauG"/>
</dbReference>
<evidence type="ECO:0000313" key="7">
    <source>
        <dbReference type="EMBL" id="CUS35412.1"/>
    </source>
</evidence>
<keyword evidence="2 4" id="KW-0479">Metal-binding</keyword>
<evidence type="ECO:0000256" key="1">
    <source>
        <dbReference type="ARBA" id="ARBA00022617"/>
    </source>
</evidence>
<gene>
    <name evidence="7" type="ORF">COMA1_20264</name>
</gene>
<name>A0A0S4LHC5_9BACT</name>
<reference evidence="7 8" key="1">
    <citation type="submission" date="2015-10" db="EMBL/GenBank/DDBJ databases">
        <authorList>
            <person name="Gilbert D.G."/>
        </authorList>
    </citation>
    <scope>NUCLEOTIDE SEQUENCE [LARGE SCALE GENOMIC DNA]</scope>
    <source>
        <strain evidence="7">COMA1</strain>
    </source>
</reference>
<dbReference type="STRING" id="1742972.COMA1_20264"/>
<dbReference type="Proteomes" id="UP000199032">
    <property type="component" value="Unassembled WGS sequence"/>
</dbReference>
<dbReference type="InterPro" id="IPR047758">
    <property type="entry name" value="CytoC_perox"/>
</dbReference>